<feature type="transmembrane region" description="Helical" evidence="1">
    <location>
        <begin position="12"/>
        <end position="36"/>
    </location>
</feature>
<feature type="transmembrane region" description="Helical" evidence="1">
    <location>
        <begin position="89"/>
        <end position="107"/>
    </location>
</feature>
<reference evidence="3" key="1">
    <citation type="journal article" date="2019" name="Int. J. Syst. Evol. Microbiol.">
        <title>The Global Catalogue of Microorganisms (GCM) 10K type strain sequencing project: providing services to taxonomists for standard genome sequencing and annotation.</title>
        <authorList>
            <consortium name="The Broad Institute Genomics Platform"/>
            <consortium name="The Broad Institute Genome Sequencing Center for Infectious Disease"/>
            <person name="Wu L."/>
            <person name="Ma J."/>
        </authorList>
    </citation>
    <scope>NUCLEOTIDE SEQUENCE [LARGE SCALE GENOMIC DNA]</scope>
    <source>
        <strain evidence="3">IBRC-M 10908</strain>
    </source>
</reference>
<accession>A0ABV8U3B9</accession>
<sequence length="118" mass="13564">MSASDGFVRRAVGHVAGAYWFYTISYLFTLFMLYLYKRFKYSAWDPEETCQREGHRWDPSYFDNFQGSLLPGTPCSADDHYEPVIFNALFPWLLALGGVAVVGRLVWQVRHARQEGGS</sequence>
<keyword evidence="1" id="KW-1133">Transmembrane helix</keyword>
<keyword evidence="1" id="KW-0472">Membrane</keyword>
<dbReference type="Proteomes" id="UP001595823">
    <property type="component" value="Unassembled WGS sequence"/>
</dbReference>
<evidence type="ECO:0000256" key="1">
    <source>
        <dbReference type="SAM" id="Phobius"/>
    </source>
</evidence>
<comment type="caution">
    <text evidence="2">The sequence shown here is derived from an EMBL/GenBank/DDBJ whole genome shotgun (WGS) entry which is preliminary data.</text>
</comment>
<dbReference type="EMBL" id="JBHSDK010000036">
    <property type="protein sequence ID" value="MFC4337603.1"/>
    <property type="molecule type" value="Genomic_DNA"/>
</dbReference>
<gene>
    <name evidence="2" type="ORF">ACFPET_20615</name>
</gene>
<protein>
    <submittedName>
        <fullName evidence="2">Uncharacterized protein</fullName>
    </submittedName>
</protein>
<evidence type="ECO:0000313" key="3">
    <source>
        <dbReference type="Proteomes" id="UP001595823"/>
    </source>
</evidence>
<name>A0ABV8U3B9_9ACTN</name>
<keyword evidence="3" id="KW-1185">Reference proteome</keyword>
<dbReference type="RefSeq" id="WP_380624761.1">
    <property type="nucleotide sequence ID" value="NZ_JBHSDK010000036.1"/>
</dbReference>
<keyword evidence="1" id="KW-0812">Transmembrane</keyword>
<organism evidence="2 3">
    <name type="scientific">Salininema proteolyticum</name>
    <dbReference type="NCBI Taxonomy" id="1607685"/>
    <lineage>
        <taxon>Bacteria</taxon>
        <taxon>Bacillati</taxon>
        <taxon>Actinomycetota</taxon>
        <taxon>Actinomycetes</taxon>
        <taxon>Glycomycetales</taxon>
        <taxon>Glycomycetaceae</taxon>
        <taxon>Salininema</taxon>
    </lineage>
</organism>
<proteinExistence type="predicted"/>
<evidence type="ECO:0000313" key="2">
    <source>
        <dbReference type="EMBL" id="MFC4337603.1"/>
    </source>
</evidence>